<feature type="region of interest" description="Disordered" evidence="1">
    <location>
        <begin position="1"/>
        <end position="23"/>
    </location>
</feature>
<evidence type="ECO:0000256" key="1">
    <source>
        <dbReference type="SAM" id="MobiDB-lite"/>
    </source>
</evidence>
<keyword evidence="2" id="KW-0812">Transmembrane</keyword>
<feature type="compositionally biased region" description="Basic and acidic residues" evidence="1">
    <location>
        <begin position="204"/>
        <end position="213"/>
    </location>
</feature>
<evidence type="ECO:0000256" key="2">
    <source>
        <dbReference type="SAM" id="Phobius"/>
    </source>
</evidence>
<reference evidence="3 4" key="1">
    <citation type="submission" date="2019-07" db="EMBL/GenBank/DDBJ databases">
        <title>Draft genome of C. aurimucosum strain 14-2523.</title>
        <authorList>
            <person name="Pacheco L.G.C."/>
            <person name="Aguiar E.R.G.R."/>
            <person name="Navas J."/>
            <person name="Santos C.S."/>
            <person name="Rocha D.J.P.G."/>
        </authorList>
    </citation>
    <scope>NUCLEOTIDE SEQUENCE [LARGE SCALE GENOMIC DNA]</scope>
    <source>
        <strain evidence="3 4">14-2523</strain>
    </source>
</reference>
<comment type="caution">
    <text evidence="3">The sequence shown here is derived from an EMBL/GenBank/DDBJ whole genome shotgun (WGS) entry which is preliminary data.</text>
</comment>
<dbReference type="Proteomes" id="UP000320531">
    <property type="component" value="Unassembled WGS sequence"/>
</dbReference>
<evidence type="ECO:0000313" key="3">
    <source>
        <dbReference type="EMBL" id="TVU57210.1"/>
    </source>
</evidence>
<keyword evidence="2" id="KW-1133">Transmembrane helix</keyword>
<gene>
    <name evidence="3" type="ORF">FQK23_03065</name>
</gene>
<keyword evidence="2" id="KW-0472">Membrane</keyword>
<feature type="compositionally biased region" description="Low complexity" evidence="1">
    <location>
        <begin position="185"/>
        <end position="203"/>
    </location>
</feature>
<evidence type="ECO:0000313" key="4">
    <source>
        <dbReference type="Proteomes" id="UP000320531"/>
    </source>
</evidence>
<sequence>MRKGGHHGKKDQPQQGVAEQLQPLVDDDAFLTTLSEGTDPSDGGDELAGLLLELRGDVEKQMPPAPLIEGAEEEPEVISLGAARRRRSKPFIHGLIGAAAATLLIAGTGAVVVNAGPGSPLYGVNQSLFGADEHDVSVVELAGTLDEMERRSAEGDMDGTRQLLEEARKMVDQAKREREAESPSTTKQQPRTTVTQTQTVEKPAPVEEQKPPEPETVTQTETAVSTVVVTRTVSAGNPLEPPTQNQPEPSQPSGGEQATPPQNDNSDGAGDNGQLPPPQFQQ</sequence>
<protein>
    <recommendedName>
        <fullName evidence="5">Anti-sigma-D factor RsdA sigma factor binding region domain-containing protein</fullName>
    </recommendedName>
</protein>
<feature type="transmembrane region" description="Helical" evidence="2">
    <location>
        <begin position="91"/>
        <end position="113"/>
    </location>
</feature>
<feature type="compositionally biased region" description="Polar residues" evidence="1">
    <location>
        <begin position="242"/>
        <end position="266"/>
    </location>
</feature>
<dbReference type="AlphaFoldDB" id="A0A558GK00"/>
<name>A0A558GK00_9CORY</name>
<evidence type="ECO:0008006" key="5">
    <source>
        <dbReference type="Google" id="ProtNLM"/>
    </source>
</evidence>
<accession>A0A558GK00</accession>
<feature type="compositionally biased region" description="Low complexity" evidence="1">
    <location>
        <begin position="215"/>
        <end position="233"/>
    </location>
</feature>
<dbReference type="EMBL" id="VMTY01000007">
    <property type="protein sequence ID" value="TVU57210.1"/>
    <property type="molecule type" value="Genomic_DNA"/>
</dbReference>
<feature type="region of interest" description="Disordered" evidence="1">
    <location>
        <begin position="169"/>
        <end position="282"/>
    </location>
</feature>
<feature type="compositionally biased region" description="Basic and acidic residues" evidence="1">
    <location>
        <begin position="169"/>
        <end position="181"/>
    </location>
</feature>
<organism evidence="3 4">
    <name type="scientific">Corynebacterium aurimucosum</name>
    <dbReference type="NCBI Taxonomy" id="169292"/>
    <lineage>
        <taxon>Bacteria</taxon>
        <taxon>Bacillati</taxon>
        <taxon>Actinomycetota</taxon>
        <taxon>Actinomycetes</taxon>
        <taxon>Mycobacteriales</taxon>
        <taxon>Corynebacteriaceae</taxon>
        <taxon>Corynebacterium</taxon>
    </lineage>
</organism>
<proteinExistence type="predicted"/>